<dbReference type="GO" id="GO:0070072">
    <property type="term" value="P:vacuolar proton-transporting V-type ATPase complex assembly"/>
    <property type="evidence" value="ECO:0007669"/>
    <property type="project" value="InterPro"/>
</dbReference>
<accession>A0A023B5U4</accession>
<evidence type="ECO:0000313" key="4">
    <source>
        <dbReference type="Proteomes" id="UP000019763"/>
    </source>
</evidence>
<evidence type="ECO:0000256" key="1">
    <source>
        <dbReference type="SAM" id="MobiDB-lite"/>
    </source>
</evidence>
<keyword evidence="2" id="KW-1133">Transmembrane helix</keyword>
<comment type="caution">
    <text evidence="3">The sequence shown here is derived from an EMBL/GenBank/DDBJ whole genome shotgun (WGS) entry which is preliminary data.</text>
</comment>
<dbReference type="VEuPathDB" id="CryptoDB:GNI_087360"/>
<feature type="transmembrane region" description="Helical" evidence="2">
    <location>
        <begin position="186"/>
        <end position="207"/>
    </location>
</feature>
<reference evidence="3" key="1">
    <citation type="submission" date="2013-12" db="EMBL/GenBank/DDBJ databases">
        <authorList>
            <person name="Omoto C.K."/>
            <person name="Sibley D."/>
            <person name="Venepally P."/>
            <person name="Hadjithomas M."/>
            <person name="Karamycheva S."/>
            <person name="Brunk B."/>
            <person name="Roos D."/>
            <person name="Caler E."/>
            <person name="Lorenzi H."/>
        </authorList>
    </citation>
    <scope>NUCLEOTIDE SEQUENCE</scope>
</reference>
<gene>
    <name evidence="3" type="ORF">GNI_087360</name>
</gene>
<sequence length="315" mass="34278">MRSFKGSTSESRNSDTSRGPDVASPSAEAVSSQILLEPTERLLKIMYGEEQYVEGGKMGSGKQEATGEQEATGKQEGAGMHPLRSRVVTWGGGIPLEAVLAKLKGLEGSAVGEELLGELRSGRVMGRDKSGKERFISSLTPIERIRLSSKERNYQRMLYGVSQINALKQYTENPYRQTLVLEVRQSLSIAVSSLMIIAASFFVGFYLNPFNTLQARILTGLVAAACGAMLELALMVTHFNKIDLIQNKQKNSGTKDTGTKRLKASTSKMAAITKRRDEGASEADLTTVPSSADTSSKADDEGRHEHELTHRKSCT</sequence>
<evidence type="ECO:0000256" key="2">
    <source>
        <dbReference type="SAM" id="Phobius"/>
    </source>
</evidence>
<dbReference type="RefSeq" id="XP_011130705.1">
    <property type="nucleotide sequence ID" value="XM_011132403.1"/>
</dbReference>
<proteinExistence type="predicted"/>
<protein>
    <submittedName>
        <fullName evidence="3">Endoplasmic reticulum-based factor for assembly of V-ATPase</fullName>
    </submittedName>
</protein>
<evidence type="ECO:0000313" key="3">
    <source>
        <dbReference type="EMBL" id="EZG62967.1"/>
    </source>
</evidence>
<feature type="region of interest" description="Disordered" evidence="1">
    <location>
        <begin position="55"/>
        <end position="79"/>
    </location>
</feature>
<organism evidence="3 4">
    <name type="scientific">Gregarina niphandrodes</name>
    <name type="common">Septate eugregarine</name>
    <dbReference type="NCBI Taxonomy" id="110365"/>
    <lineage>
        <taxon>Eukaryota</taxon>
        <taxon>Sar</taxon>
        <taxon>Alveolata</taxon>
        <taxon>Apicomplexa</taxon>
        <taxon>Conoidasida</taxon>
        <taxon>Gregarinasina</taxon>
        <taxon>Eugregarinorida</taxon>
        <taxon>Gregarinidae</taxon>
        <taxon>Gregarina</taxon>
    </lineage>
</organism>
<feature type="region of interest" description="Disordered" evidence="1">
    <location>
        <begin position="250"/>
        <end position="315"/>
    </location>
</feature>
<dbReference type="Proteomes" id="UP000019763">
    <property type="component" value="Unassembled WGS sequence"/>
</dbReference>
<feature type="transmembrane region" description="Helical" evidence="2">
    <location>
        <begin position="213"/>
        <end position="236"/>
    </location>
</feature>
<keyword evidence="2" id="KW-0812">Transmembrane</keyword>
<feature type="region of interest" description="Disordered" evidence="1">
    <location>
        <begin position="1"/>
        <end position="33"/>
    </location>
</feature>
<dbReference type="AlphaFoldDB" id="A0A023B5U4"/>
<dbReference type="EMBL" id="AFNH02000656">
    <property type="protein sequence ID" value="EZG62967.1"/>
    <property type="molecule type" value="Genomic_DNA"/>
</dbReference>
<keyword evidence="4" id="KW-1185">Reference proteome</keyword>
<feature type="compositionally biased region" description="Basic and acidic residues" evidence="1">
    <location>
        <begin position="296"/>
        <end position="315"/>
    </location>
</feature>
<dbReference type="GeneID" id="22913117"/>
<feature type="compositionally biased region" description="Polar residues" evidence="1">
    <location>
        <begin position="1"/>
        <end position="17"/>
    </location>
</feature>
<name>A0A023B5U4_GRENI</name>
<keyword evidence="2" id="KW-0472">Membrane</keyword>